<dbReference type="GO" id="GO:0007264">
    <property type="term" value="P:small GTPase-mediated signal transduction"/>
    <property type="evidence" value="ECO:0007669"/>
    <property type="project" value="InterPro"/>
</dbReference>
<dbReference type="InterPro" id="IPR001895">
    <property type="entry name" value="RASGEF_cat_dom"/>
</dbReference>
<dbReference type="RefSeq" id="XP_068355920.1">
    <property type="nucleotide sequence ID" value="XM_068507087.1"/>
</dbReference>
<feature type="domain" description="Ras-GEF" evidence="2">
    <location>
        <begin position="417"/>
        <end position="648"/>
    </location>
</feature>
<dbReference type="VEuPathDB" id="TrichDB:TRFO_29980"/>
<proteinExistence type="predicted"/>
<evidence type="ECO:0000259" key="2">
    <source>
        <dbReference type="PROSITE" id="PS50009"/>
    </source>
</evidence>
<dbReference type="Gene3D" id="1.10.840.10">
    <property type="entry name" value="Ras guanine-nucleotide exchange factors catalytic domain"/>
    <property type="match status" value="1"/>
</dbReference>
<name>A0A1J4JWG3_9EUKA</name>
<gene>
    <name evidence="3" type="ORF">TRFO_29980</name>
</gene>
<evidence type="ECO:0000256" key="1">
    <source>
        <dbReference type="PROSITE-ProRule" id="PRU00168"/>
    </source>
</evidence>
<protein>
    <recommendedName>
        <fullName evidence="2">Ras-GEF domain-containing protein</fullName>
    </recommendedName>
</protein>
<accession>A0A1J4JWG3</accession>
<dbReference type="InterPro" id="IPR023578">
    <property type="entry name" value="Ras_GEF_dom_sf"/>
</dbReference>
<keyword evidence="4" id="KW-1185">Reference proteome</keyword>
<organism evidence="3 4">
    <name type="scientific">Tritrichomonas foetus</name>
    <dbReference type="NCBI Taxonomy" id="1144522"/>
    <lineage>
        <taxon>Eukaryota</taxon>
        <taxon>Metamonada</taxon>
        <taxon>Parabasalia</taxon>
        <taxon>Tritrichomonadida</taxon>
        <taxon>Tritrichomonadidae</taxon>
        <taxon>Tritrichomonas</taxon>
    </lineage>
</organism>
<dbReference type="AlphaFoldDB" id="A0A1J4JWG3"/>
<keyword evidence="1" id="KW-0344">Guanine-nucleotide releasing factor</keyword>
<dbReference type="Proteomes" id="UP000179807">
    <property type="component" value="Unassembled WGS sequence"/>
</dbReference>
<evidence type="ECO:0000313" key="4">
    <source>
        <dbReference type="Proteomes" id="UP000179807"/>
    </source>
</evidence>
<dbReference type="GO" id="GO:0005085">
    <property type="term" value="F:guanyl-nucleotide exchange factor activity"/>
    <property type="evidence" value="ECO:0007669"/>
    <property type="project" value="UniProtKB-KW"/>
</dbReference>
<dbReference type="PROSITE" id="PS50009">
    <property type="entry name" value="RASGEF_CAT"/>
    <property type="match status" value="1"/>
</dbReference>
<sequence>MDKIREKHFRRLEMRKILETEETEEDDFENGKKTFEKNPPKIDHLEHRINQANDFFSGYFSKRFNHFLINNDKITDKGIILQSAMPDINSTGAASIITQSVMLTNNESKYQHSFNPPPKDQRKFIIKDSDYLDFMQNLGYHSFRYITGTPTMIYGPKKIPISPDPKIIQKTSPMEEFVIQNPLKFDHLKKRDILDHLADLFQGFHQRKNSINQPFLSYENSFIKMLVSPEILGKKENIPKENNDINLYYYFKNKANRSVGSTNDNTLYDLSCPNQWYSFLKLKNFVSFQYYISDDKSELKRFYNQYHLFLTHYLNLSIERQIQIRNNLFQLIQKSKDQVLQIAAQQYLYNWVIMFPSNFPVDMCNKFDSCFDSDFRGDIKFFKYLTENHFNAFQKFGIDFRPNTSVRTIFIDINKINYQIFAYTVTVAEFELIHSMNIKDLIYFMQSGKSDNIPHIHRIYDHFKYMSTFILRSITQVEANIEYWFNVMKFLWEKEIYNYMFLFEFIAAITNPEIERSITNFTKKQSNRDQYYRFTKIANSDDGFKNYRTSQQDNKSMLKIIPFILPYLSLLLMKHPKRNFPKLTKDDNTFSFYEYQDIFKLVIFIHNDWGQNAIKEILSNKKNVPLDLYFNLVNIHSIFNYEIITDDKEIPVYKAINDKKPILTLPKKSTSFIIYDLRRWIKVKDGYISADEVDLIDDLKKVRIKDEVNVYNDIGYDKKIIKKLFPIQKNELVHDYNEVNIPIEFVDDVEVQKYSPYWIRCEKGFIHYQHIKETTSNTRCAKILLEEIKVRKEIILDPKNEPKGNLITTLKKDTVVKVLADYCGWTKIGLFDIVGFVITSGIEIFQSNSAQKQMLLQKEVKKKI</sequence>
<dbReference type="Pfam" id="PF00617">
    <property type="entry name" value="RasGEF"/>
    <property type="match status" value="1"/>
</dbReference>
<dbReference type="InterPro" id="IPR036964">
    <property type="entry name" value="RASGEF_cat_dom_sf"/>
</dbReference>
<dbReference type="GeneID" id="94841791"/>
<dbReference type="SUPFAM" id="SSF48366">
    <property type="entry name" value="Ras GEF"/>
    <property type="match status" value="1"/>
</dbReference>
<comment type="caution">
    <text evidence="3">The sequence shown here is derived from an EMBL/GenBank/DDBJ whole genome shotgun (WGS) entry which is preliminary data.</text>
</comment>
<reference evidence="3" key="1">
    <citation type="submission" date="2016-10" db="EMBL/GenBank/DDBJ databases">
        <authorList>
            <person name="Benchimol M."/>
            <person name="Almeida L.G."/>
            <person name="Vasconcelos A.T."/>
            <person name="Perreira-Neves A."/>
            <person name="Rosa I.A."/>
            <person name="Tasca T."/>
            <person name="Bogo M.R."/>
            <person name="de Souza W."/>
        </authorList>
    </citation>
    <scope>NUCLEOTIDE SEQUENCE [LARGE SCALE GENOMIC DNA]</scope>
    <source>
        <strain evidence="3">K</strain>
    </source>
</reference>
<dbReference type="EMBL" id="MLAK01000852">
    <property type="protein sequence ID" value="OHT02784.1"/>
    <property type="molecule type" value="Genomic_DNA"/>
</dbReference>
<evidence type="ECO:0000313" key="3">
    <source>
        <dbReference type="EMBL" id="OHT02784.1"/>
    </source>
</evidence>